<dbReference type="InterPro" id="IPR035996">
    <property type="entry name" value="4pyrrol_Methylase_sf"/>
</dbReference>
<comment type="subcellular location">
    <subcellularLocation>
        <location evidence="6">Cytoplasm</location>
    </subcellularLocation>
</comment>
<dbReference type="SUPFAM" id="SSF53790">
    <property type="entry name" value="Tetrapyrrole methylase"/>
    <property type="match status" value="1"/>
</dbReference>
<keyword evidence="3 6" id="KW-0489">Methyltransferase</keyword>
<evidence type="ECO:0000256" key="2">
    <source>
        <dbReference type="ARBA" id="ARBA00022552"/>
    </source>
</evidence>
<evidence type="ECO:0000256" key="3">
    <source>
        <dbReference type="ARBA" id="ARBA00022603"/>
    </source>
</evidence>
<keyword evidence="5 6" id="KW-0949">S-adenosyl-L-methionine</keyword>
<reference evidence="9" key="1">
    <citation type="submission" date="2021-12" db="EMBL/GenBank/DDBJ databases">
        <authorList>
            <person name="Veyrier F.J."/>
        </authorList>
    </citation>
    <scope>NUCLEOTIDE SEQUENCE</scope>
    <source>
        <strain evidence="9">SAG 1488-6</strain>
    </source>
</reference>
<evidence type="ECO:0000259" key="8">
    <source>
        <dbReference type="Pfam" id="PF23016"/>
    </source>
</evidence>
<protein>
    <recommendedName>
        <fullName evidence="6">Ribosomal RNA small subunit methyltransferase I</fullName>
        <ecNumber evidence="6">2.1.1.198</ecNumber>
    </recommendedName>
    <alternativeName>
        <fullName evidence="6">16S rRNA 2'-O-ribose C1402 methyltransferase</fullName>
    </alternativeName>
    <alternativeName>
        <fullName evidence="6">rRNA (cytidine-2'-O-)-methyltransferase RsmI</fullName>
    </alternativeName>
</protein>
<keyword evidence="2 6" id="KW-0698">rRNA processing</keyword>
<dbReference type="InterPro" id="IPR014776">
    <property type="entry name" value="4pyrrole_Mease_sub2"/>
</dbReference>
<name>A0ABY4EAB0_VITST</name>
<evidence type="ECO:0000256" key="6">
    <source>
        <dbReference type="HAMAP-Rule" id="MF_01877"/>
    </source>
</evidence>
<evidence type="ECO:0000313" key="9">
    <source>
        <dbReference type="EMBL" id="UOO92339.1"/>
    </source>
</evidence>
<dbReference type="PROSITE" id="PS01296">
    <property type="entry name" value="RSMI"/>
    <property type="match status" value="1"/>
</dbReference>
<sequence>MLQPLLERAQAHIEPQTLYVVATPIGNLSDITLHALAVLSRADLVCAEDTRMTGQLLAAYGIKAKMVSVREQNEQSMASKIIAALEDGQVVAQVSDAGTPAVCDPGARLVEQVRQAGFHVRPVVGASAVIAALSVAGIVAPDFEFAGFIPSKPNERRQLLAQWQSKPHTIIGYETPHRIEATLADMAALFPERRLMLAREITKTFETFLVGSVTELQDALKQDSNQSRGEMVLVLHPLEKSTDEAGISNEGEKLLQLLMDDMPLKKACDIVHRTFGDNKKDLYDLGLTLKSK</sequence>
<dbReference type="HAMAP" id="MF_01877">
    <property type="entry name" value="16SrRNA_methyltr_I"/>
    <property type="match status" value="1"/>
</dbReference>
<dbReference type="InterPro" id="IPR008189">
    <property type="entry name" value="rRNA_ssu_MeTfrase_I"/>
</dbReference>
<organism evidence="9 10">
    <name type="scientific">Vitreoscilla stercoraria</name>
    <dbReference type="NCBI Taxonomy" id="61"/>
    <lineage>
        <taxon>Bacteria</taxon>
        <taxon>Pseudomonadati</taxon>
        <taxon>Pseudomonadota</taxon>
        <taxon>Betaproteobacteria</taxon>
        <taxon>Neisseriales</taxon>
        <taxon>Neisseriaceae</taxon>
        <taxon>Vitreoscilla</taxon>
    </lineage>
</organism>
<feature type="domain" description="RsmI HTH" evidence="8">
    <location>
        <begin position="247"/>
        <end position="290"/>
    </location>
</feature>
<comment type="similarity">
    <text evidence="6">Belongs to the methyltransferase superfamily. RsmI family.</text>
</comment>
<dbReference type="PIRSF" id="PIRSF005917">
    <property type="entry name" value="MTase_YraL"/>
    <property type="match status" value="1"/>
</dbReference>
<dbReference type="InterPro" id="IPR053910">
    <property type="entry name" value="RsmI_HTH"/>
</dbReference>
<dbReference type="Gene3D" id="3.40.1010.10">
    <property type="entry name" value="Cobalt-precorrin-4 Transmethylase, Domain 1"/>
    <property type="match status" value="1"/>
</dbReference>
<dbReference type="Pfam" id="PF23016">
    <property type="entry name" value="RsmI_C"/>
    <property type="match status" value="1"/>
</dbReference>
<keyword evidence="1 6" id="KW-0963">Cytoplasm</keyword>
<keyword evidence="10" id="KW-1185">Reference proteome</keyword>
<dbReference type="Proteomes" id="UP000832034">
    <property type="component" value="Chromosome"/>
</dbReference>
<evidence type="ECO:0000313" key="10">
    <source>
        <dbReference type="Proteomes" id="UP000832034"/>
    </source>
</evidence>
<evidence type="ECO:0000256" key="1">
    <source>
        <dbReference type="ARBA" id="ARBA00022490"/>
    </source>
</evidence>
<dbReference type="InterPro" id="IPR000878">
    <property type="entry name" value="4pyrrol_Mease"/>
</dbReference>
<dbReference type="GO" id="GO:0032259">
    <property type="term" value="P:methylation"/>
    <property type="evidence" value="ECO:0007669"/>
    <property type="project" value="UniProtKB-KW"/>
</dbReference>
<dbReference type="EC" id="2.1.1.198" evidence="6"/>
<dbReference type="RefSeq" id="WP_019959343.1">
    <property type="nucleotide sequence ID" value="NZ_CP091512.1"/>
</dbReference>
<evidence type="ECO:0000259" key="7">
    <source>
        <dbReference type="Pfam" id="PF00590"/>
    </source>
</evidence>
<evidence type="ECO:0000256" key="5">
    <source>
        <dbReference type="ARBA" id="ARBA00022691"/>
    </source>
</evidence>
<dbReference type="EMBL" id="CP091512">
    <property type="protein sequence ID" value="UOO92339.1"/>
    <property type="molecule type" value="Genomic_DNA"/>
</dbReference>
<dbReference type="GO" id="GO:0008168">
    <property type="term" value="F:methyltransferase activity"/>
    <property type="evidence" value="ECO:0007669"/>
    <property type="project" value="UniProtKB-KW"/>
</dbReference>
<dbReference type="PANTHER" id="PTHR46111">
    <property type="entry name" value="RIBOSOMAL RNA SMALL SUBUNIT METHYLTRANSFERASE I"/>
    <property type="match status" value="1"/>
</dbReference>
<gene>
    <name evidence="6 9" type="primary">rsmI</name>
    <name evidence="9" type="ORF">LVJ81_12105</name>
</gene>
<accession>A0ABY4EAB0</accession>
<dbReference type="NCBIfam" id="TIGR00096">
    <property type="entry name" value="16S rRNA (cytidine(1402)-2'-O)-methyltransferase"/>
    <property type="match status" value="1"/>
</dbReference>
<keyword evidence="4 6" id="KW-0808">Transferase</keyword>
<dbReference type="InterPro" id="IPR014777">
    <property type="entry name" value="4pyrrole_Mease_sub1"/>
</dbReference>
<proteinExistence type="inferred from homology"/>
<feature type="domain" description="Tetrapyrrole methylase" evidence="7">
    <location>
        <begin position="17"/>
        <end position="216"/>
    </location>
</feature>
<dbReference type="Gene3D" id="3.30.950.10">
    <property type="entry name" value="Methyltransferase, Cobalt-precorrin-4 Transmethylase, Domain 2"/>
    <property type="match status" value="1"/>
</dbReference>
<evidence type="ECO:0000256" key="4">
    <source>
        <dbReference type="ARBA" id="ARBA00022679"/>
    </source>
</evidence>
<dbReference type="CDD" id="cd11648">
    <property type="entry name" value="RsmI"/>
    <property type="match status" value="1"/>
</dbReference>
<dbReference type="InterPro" id="IPR018063">
    <property type="entry name" value="SAM_MeTrfase_RsmI_CS"/>
</dbReference>
<comment type="catalytic activity">
    <reaction evidence="6">
        <text>cytidine(1402) in 16S rRNA + S-adenosyl-L-methionine = 2'-O-methylcytidine(1402) in 16S rRNA + S-adenosyl-L-homocysteine + H(+)</text>
        <dbReference type="Rhea" id="RHEA:42924"/>
        <dbReference type="Rhea" id="RHEA-COMP:10285"/>
        <dbReference type="Rhea" id="RHEA-COMP:10286"/>
        <dbReference type="ChEBI" id="CHEBI:15378"/>
        <dbReference type="ChEBI" id="CHEBI:57856"/>
        <dbReference type="ChEBI" id="CHEBI:59789"/>
        <dbReference type="ChEBI" id="CHEBI:74495"/>
        <dbReference type="ChEBI" id="CHEBI:82748"/>
        <dbReference type="EC" id="2.1.1.198"/>
    </reaction>
</comment>
<reference evidence="9" key="2">
    <citation type="journal article" date="2022" name="Res Sq">
        <title>Evolution of multicellular longitudinally dividing oral cavity symbionts (Neisseriaceae).</title>
        <authorList>
            <person name="Nyongesa S."/>
            <person name="Weber P."/>
            <person name="Bernet E."/>
            <person name="Pullido F."/>
            <person name="Nieckarz M."/>
            <person name="Delaby M."/>
            <person name="Nieves C."/>
            <person name="Viehboeck T."/>
            <person name="Krause N."/>
            <person name="Rivera-Millot A."/>
            <person name="Nakamura A."/>
            <person name="Vischer N."/>
            <person name="VanNieuwenhze M."/>
            <person name="Brun Y."/>
            <person name="Cava F."/>
            <person name="Bulgheresi S."/>
            <person name="Veyrier F."/>
        </authorList>
    </citation>
    <scope>NUCLEOTIDE SEQUENCE</scope>
    <source>
        <strain evidence="9">SAG 1488-6</strain>
    </source>
</reference>
<dbReference type="Pfam" id="PF00590">
    <property type="entry name" value="TP_methylase"/>
    <property type="match status" value="1"/>
</dbReference>
<comment type="function">
    <text evidence="6">Catalyzes the 2'-O-methylation of the ribose of cytidine 1402 (C1402) in 16S rRNA.</text>
</comment>
<dbReference type="PANTHER" id="PTHR46111:SF1">
    <property type="entry name" value="RIBOSOMAL RNA SMALL SUBUNIT METHYLTRANSFERASE I"/>
    <property type="match status" value="1"/>
</dbReference>